<name>A0A8J6XUL1_9BACT</name>
<dbReference type="EMBL" id="JACXWD010000024">
    <property type="protein sequence ID" value="MBD3868163.1"/>
    <property type="molecule type" value="Genomic_DNA"/>
</dbReference>
<accession>A0A8J6XUL1</accession>
<feature type="region of interest" description="Disordered" evidence="1">
    <location>
        <begin position="27"/>
        <end position="60"/>
    </location>
</feature>
<gene>
    <name evidence="3" type="ORF">IFK94_08555</name>
</gene>
<dbReference type="AlphaFoldDB" id="A0A8J6XUL1"/>
<feature type="signal peptide" evidence="2">
    <location>
        <begin position="1"/>
        <end position="23"/>
    </location>
</feature>
<keyword evidence="2" id="KW-0732">Signal</keyword>
<comment type="caution">
    <text evidence="3">The sequence shown here is derived from an EMBL/GenBank/DDBJ whole genome shotgun (WGS) entry which is preliminary data.</text>
</comment>
<dbReference type="Proteomes" id="UP000648239">
    <property type="component" value="Unassembled WGS sequence"/>
</dbReference>
<proteinExistence type="predicted"/>
<organism evidence="3 4">
    <name type="scientific">Candidatus Polarisedimenticola svalbardensis</name>
    <dbReference type="NCBI Taxonomy" id="2886004"/>
    <lineage>
        <taxon>Bacteria</taxon>
        <taxon>Pseudomonadati</taxon>
        <taxon>Acidobacteriota</taxon>
        <taxon>Candidatus Polarisedimenticolia</taxon>
        <taxon>Candidatus Polarisedimenticolales</taxon>
        <taxon>Candidatus Polarisedimenticolaceae</taxon>
        <taxon>Candidatus Polarisedimenticola</taxon>
    </lineage>
</organism>
<protein>
    <submittedName>
        <fullName evidence="3">Uncharacterized protein</fullName>
    </submittedName>
</protein>
<feature type="compositionally biased region" description="Basic and acidic residues" evidence="1">
    <location>
        <begin position="50"/>
        <end position="60"/>
    </location>
</feature>
<evidence type="ECO:0000313" key="3">
    <source>
        <dbReference type="EMBL" id="MBD3868163.1"/>
    </source>
</evidence>
<evidence type="ECO:0000313" key="4">
    <source>
        <dbReference type="Proteomes" id="UP000648239"/>
    </source>
</evidence>
<evidence type="ECO:0000256" key="1">
    <source>
        <dbReference type="SAM" id="MobiDB-lite"/>
    </source>
</evidence>
<feature type="chain" id="PRO_5035180592" evidence="2">
    <location>
        <begin position="24"/>
        <end position="326"/>
    </location>
</feature>
<evidence type="ECO:0000256" key="2">
    <source>
        <dbReference type="SAM" id="SignalP"/>
    </source>
</evidence>
<reference evidence="3 4" key="1">
    <citation type="submission" date="2020-08" db="EMBL/GenBank/DDBJ databases">
        <title>Acidobacteriota in marine sediments use diverse sulfur dissimilation pathways.</title>
        <authorList>
            <person name="Wasmund K."/>
        </authorList>
    </citation>
    <scope>NUCLEOTIDE SEQUENCE [LARGE SCALE GENOMIC DNA]</scope>
    <source>
        <strain evidence="3">MAG AM4</strain>
    </source>
</reference>
<sequence>MRIKTLRTLIAAALALALTSAVATTAQIPGDPMGPPDPIPDPLPSRPKPKKEDGDKSKPAWEELYRESDAPWELPEEINRTLASRAAAYQEFARRFTCTETARSAKYRGDEASKEVNRKYSYLLTTEPAIGSFKESRYKINRNGKVQRGEVKDEEKFPPAYAWVYLFSGFNQGFFAYRDLGDYYDGFDWVREIQFKGSFRFTDGKDIRQWEGIALVDAATFTPIEIRAEPIGQRDHIRGLYRRWSTAFNLAGLRFAPRPFGYSCQVNFRLREAGLTFPTQLRYDTFRAVSNLQSIPWKASTRDYTNYRFFNVGTTEDLGDTAGETP</sequence>
<feature type="compositionally biased region" description="Pro residues" evidence="1">
    <location>
        <begin position="32"/>
        <end position="46"/>
    </location>
</feature>